<feature type="region of interest" description="Disordered" evidence="1">
    <location>
        <begin position="1"/>
        <end position="99"/>
    </location>
</feature>
<evidence type="ECO:0000256" key="1">
    <source>
        <dbReference type="SAM" id="MobiDB-lite"/>
    </source>
</evidence>
<evidence type="ECO:0000313" key="2">
    <source>
        <dbReference type="EMBL" id="KAL1567109.1"/>
    </source>
</evidence>
<reference evidence="2 3" key="1">
    <citation type="submission" date="2024-06" db="EMBL/GenBank/DDBJ databases">
        <title>A chromosome level genome sequence of Diviner's sage (Salvia divinorum).</title>
        <authorList>
            <person name="Ford S.A."/>
            <person name="Ro D.-K."/>
            <person name="Ness R.W."/>
            <person name="Phillips M.A."/>
        </authorList>
    </citation>
    <scope>NUCLEOTIDE SEQUENCE [LARGE SCALE GENOMIC DNA]</scope>
    <source>
        <strain evidence="2">SAF-2024a</strain>
        <tissue evidence="2">Leaf</tissue>
    </source>
</reference>
<dbReference type="Proteomes" id="UP001567538">
    <property type="component" value="Unassembled WGS sequence"/>
</dbReference>
<gene>
    <name evidence="2" type="ORF">AAHA92_02625</name>
</gene>
<keyword evidence="3" id="KW-1185">Reference proteome</keyword>
<feature type="compositionally biased region" description="Basic and acidic residues" evidence="1">
    <location>
        <begin position="74"/>
        <end position="83"/>
    </location>
</feature>
<accession>A0ABD1IEH1</accession>
<protein>
    <submittedName>
        <fullName evidence="2">Uncharacterized protein</fullName>
    </submittedName>
</protein>
<dbReference type="EMBL" id="JBEAFC010000002">
    <property type="protein sequence ID" value="KAL1567109.1"/>
    <property type="molecule type" value="Genomic_DNA"/>
</dbReference>
<organism evidence="2 3">
    <name type="scientific">Salvia divinorum</name>
    <name type="common">Maria pastora</name>
    <name type="synonym">Diviner's sage</name>
    <dbReference type="NCBI Taxonomy" id="28513"/>
    <lineage>
        <taxon>Eukaryota</taxon>
        <taxon>Viridiplantae</taxon>
        <taxon>Streptophyta</taxon>
        <taxon>Embryophyta</taxon>
        <taxon>Tracheophyta</taxon>
        <taxon>Spermatophyta</taxon>
        <taxon>Magnoliopsida</taxon>
        <taxon>eudicotyledons</taxon>
        <taxon>Gunneridae</taxon>
        <taxon>Pentapetalae</taxon>
        <taxon>asterids</taxon>
        <taxon>lamiids</taxon>
        <taxon>Lamiales</taxon>
        <taxon>Lamiaceae</taxon>
        <taxon>Nepetoideae</taxon>
        <taxon>Mentheae</taxon>
        <taxon>Salviinae</taxon>
        <taxon>Salvia</taxon>
        <taxon>Salvia subgen. Calosphace</taxon>
    </lineage>
</organism>
<comment type="caution">
    <text evidence="2">The sequence shown here is derived from an EMBL/GenBank/DDBJ whole genome shotgun (WGS) entry which is preliminary data.</text>
</comment>
<feature type="compositionally biased region" description="Polar residues" evidence="1">
    <location>
        <begin position="27"/>
        <end position="37"/>
    </location>
</feature>
<dbReference type="AlphaFoldDB" id="A0ABD1IEH1"/>
<name>A0ABD1IEH1_SALDI</name>
<evidence type="ECO:0000313" key="3">
    <source>
        <dbReference type="Proteomes" id="UP001567538"/>
    </source>
</evidence>
<sequence>MTTRENQEEEEEEGKWTARTIRRHRSFISTPNSNFTPGSLKEEESEETTNPSRTKPIARTSVRIEETQLQFSTKKREERRDGTEAVPFQPQHAPNSLID</sequence>
<proteinExistence type="predicted"/>